<name>A0A1F7XLE6_9BACT</name>
<dbReference type="InterPro" id="IPR038731">
    <property type="entry name" value="RgtA/B/C-like"/>
</dbReference>
<dbReference type="PANTHER" id="PTHR33908">
    <property type="entry name" value="MANNOSYLTRANSFERASE YKCB-RELATED"/>
    <property type="match status" value="1"/>
</dbReference>
<evidence type="ECO:0000256" key="4">
    <source>
        <dbReference type="ARBA" id="ARBA00022679"/>
    </source>
</evidence>
<dbReference type="STRING" id="1802485.A2V97_03675"/>
<evidence type="ECO:0000256" key="7">
    <source>
        <dbReference type="ARBA" id="ARBA00023136"/>
    </source>
</evidence>
<dbReference type="GO" id="GO:0016763">
    <property type="term" value="F:pentosyltransferase activity"/>
    <property type="evidence" value="ECO:0007669"/>
    <property type="project" value="TreeGrafter"/>
</dbReference>
<feature type="transmembrane region" description="Helical" evidence="8">
    <location>
        <begin position="260"/>
        <end position="277"/>
    </location>
</feature>
<keyword evidence="7 8" id="KW-0472">Membrane</keyword>
<keyword evidence="3" id="KW-0328">Glycosyltransferase</keyword>
<evidence type="ECO:0000256" key="6">
    <source>
        <dbReference type="ARBA" id="ARBA00022989"/>
    </source>
</evidence>
<feature type="transmembrane region" description="Helical" evidence="8">
    <location>
        <begin position="136"/>
        <end position="156"/>
    </location>
</feature>
<feature type="transmembrane region" description="Helical" evidence="8">
    <location>
        <begin position="55"/>
        <end position="73"/>
    </location>
</feature>
<feature type="transmembrane region" description="Helical" evidence="8">
    <location>
        <begin position="168"/>
        <end position="189"/>
    </location>
</feature>
<feature type="transmembrane region" description="Helical" evidence="8">
    <location>
        <begin position="110"/>
        <end position="130"/>
    </location>
</feature>
<evidence type="ECO:0000256" key="2">
    <source>
        <dbReference type="ARBA" id="ARBA00022475"/>
    </source>
</evidence>
<evidence type="ECO:0000256" key="8">
    <source>
        <dbReference type="SAM" id="Phobius"/>
    </source>
</evidence>
<dbReference type="GO" id="GO:0009103">
    <property type="term" value="P:lipopolysaccharide biosynthetic process"/>
    <property type="evidence" value="ECO:0007669"/>
    <property type="project" value="UniProtKB-ARBA"/>
</dbReference>
<dbReference type="Proteomes" id="UP000177382">
    <property type="component" value="Unassembled WGS sequence"/>
</dbReference>
<comment type="subcellular location">
    <subcellularLocation>
        <location evidence="1">Cell membrane</location>
        <topology evidence="1">Multi-pass membrane protein</topology>
    </subcellularLocation>
</comment>
<evidence type="ECO:0000256" key="1">
    <source>
        <dbReference type="ARBA" id="ARBA00004651"/>
    </source>
</evidence>
<dbReference type="Pfam" id="PF13231">
    <property type="entry name" value="PMT_2"/>
    <property type="match status" value="1"/>
</dbReference>
<protein>
    <recommendedName>
        <fullName evidence="9">Glycosyltransferase RgtA/B/C/D-like domain-containing protein</fullName>
    </recommendedName>
</protein>
<feature type="domain" description="Glycosyltransferase RgtA/B/C/D-like" evidence="9">
    <location>
        <begin position="35"/>
        <end position="149"/>
    </location>
</feature>
<accession>A0A1F7XLE6</accession>
<evidence type="ECO:0000256" key="5">
    <source>
        <dbReference type="ARBA" id="ARBA00022692"/>
    </source>
</evidence>
<keyword evidence="4" id="KW-0808">Transferase</keyword>
<reference evidence="10 11" key="1">
    <citation type="journal article" date="2016" name="Nat. Commun.">
        <title>Thousands of microbial genomes shed light on interconnected biogeochemical processes in an aquifer system.</title>
        <authorList>
            <person name="Anantharaman K."/>
            <person name="Brown C.T."/>
            <person name="Hug L.A."/>
            <person name="Sharon I."/>
            <person name="Castelle C.J."/>
            <person name="Probst A.J."/>
            <person name="Thomas B.C."/>
            <person name="Singh A."/>
            <person name="Wilkins M.J."/>
            <person name="Karaoz U."/>
            <person name="Brodie E.L."/>
            <person name="Williams K.H."/>
            <person name="Hubbard S.S."/>
            <person name="Banfield J.F."/>
        </authorList>
    </citation>
    <scope>NUCLEOTIDE SEQUENCE [LARGE SCALE GENOMIC DNA]</scope>
</reference>
<keyword evidence="5 8" id="KW-0812">Transmembrane</keyword>
<evidence type="ECO:0000313" key="10">
    <source>
        <dbReference type="EMBL" id="OGM15841.1"/>
    </source>
</evidence>
<feature type="transmembrane region" description="Helical" evidence="8">
    <location>
        <begin position="238"/>
        <end position="254"/>
    </location>
</feature>
<evidence type="ECO:0000256" key="3">
    <source>
        <dbReference type="ARBA" id="ARBA00022676"/>
    </source>
</evidence>
<feature type="transmembrane region" description="Helical" evidence="8">
    <location>
        <begin position="284"/>
        <end position="304"/>
    </location>
</feature>
<feature type="transmembrane region" description="Helical" evidence="8">
    <location>
        <begin position="85"/>
        <end position="103"/>
    </location>
</feature>
<comment type="caution">
    <text evidence="10">The sequence shown here is derived from an EMBL/GenBank/DDBJ whole genome shotgun (WGS) entry which is preliminary data.</text>
</comment>
<dbReference type="EMBL" id="MGFX01000001">
    <property type="protein sequence ID" value="OGM15841.1"/>
    <property type="molecule type" value="Genomic_DNA"/>
</dbReference>
<keyword evidence="6 8" id="KW-1133">Transmembrane helix</keyword>
<sequence length="429" mass="48861">MNQFTASLWGDEAFSAILSMKPIPEIISIIARDTSPPLYNLTEHIWFQIFGTSEIAVRSLSFLYYLIAVFFVYKIANHLWDKKTAILASVLTFLNPFFFIYAFEGRMYSILAAAVTASMYFFLTQKWVGYVLATSAALYSHHFSIFAVFIQGLWFLKEFFWGEKKVAYSILKSFVAIGILYTPWLIPLYNQTRMVGGGFWLGTPSVPDLGKLILTYLNISLIALILRDWKKNLEKSVFLLLWFAGPIAFAWLISQKFSSIFFDRYLLYTIPGAMLLAGSQMQKFSKYFIAITLIFFLIATFYYFTHPIKRPFRDLATYVKATLDDGDFIVNWYSNGTHHIWETKYYGIGGPIYVPGGGELPFFVGTALMEEDDIITTLPSVSGRVGVVTSGPIEEISLPGYTKESERVFGTLKFVWYTPTLNGVGNEKL</sequence>
<organism evidence="10 11">
    <name type="scientific">Candidatus Woesebacteria bacterium RBG_16_42_24</name>
    <dbReference type="NCBI Taxonomy" id="1802485"/>
    <lineage>
        <taxon>Bacteria</taxon>
        <taxon>Candidatus Woeseibacteriota</taxon>
    </lineage>
</organism>
<dbReference type="PANTHER" id="PTHR33908:SF11">
    <property type="entry name" value="MEMBRANE PROTEIN"/>
    <property type="match status" value="1"/>
</dbReference>
<dbReference type="AlphaFoldDB" id="A0A1F7XLE6"/>
<dbReference type="InterPro" id="IPR050297">
    <property type="entry name" value="LipidA_mod_glycosyltrf_83"/>
</dbReference>
<dbReference type="GO" id="GO:0005886">
    <property type="term" value="C:plasma membrane"/>
    <property type="evidence" value="ECO:0007669"/>
    <property type="project" value="UniProtKB-SubCell"/>
</dbReference>
<keyword evidence="2" id="KW-1003">Cell membrane</keyword>
<gene>
    <name evidence="10" type="ORF">A2V97_03675</name>
</gene>
<evidence type="ECO:0000313" key="11">
    <source>
        <dbReference type="Proteomes" id="UP000177382"/>
    </source>
</evidence>
<evidence type="ECO:0000259" key="9">
    <source>
        <dbReference type="Pfam" id="PF13231"/>
    </source>
</evidence>
<feature type="transmembrane region" description="Helical" evidence="8">
    <location>
        <begin position="209"/>
        <end position="226"/>
    </location>
</feature>
<proteinExistence type="predicted"/>